<gene>
    <name evidence="2" type="ORF">HCR76_01390</name>
</gene>
<sequence>MRSNGASVPASAFGQLGSAPIAHLSWAISLLLTILGLAAIVVSIVVVSRSGKKSGD</sequence>
<proteinExistence type="predicted"/>
<evidence type="ECO:0000256" key="1">
    <source>
        <dbReference type="SAM" id="Phobius"/>
    </source>
</evidence>
<name>A0ABX6YKC1_9MICO</name>
<evidence type="ECO:0000313" key="2">
    <source>
        <dbReference type="EMBL" id="QPZ38792.1"/>
    </source>
</evidence>
<evidence type="ECO:0008006" key="4">
    <source>
        <dbReference type="Google" id="ProtNLM"/>
    </source>
</evidence>
<organism evidence="2 3">
    <name type="scientific">Paramicrobacterium chengjingii</name>
    <dbReference type="NCBI Taxonomy" id="2769067"/>
    <lineage>
        <taxon>Bacteria</taxon>
        <taxon>Bacillati</taxon>
        <taxon>Actinomycetota</taxon>
        <taxon>Actinomycetes</taxon>
        <taxon>Micrococcales</taxon>
        <taxon>Microbacteriaceae</taxon>
        <taxon>Paramicrobacterium</taxon>
    </lineage>
</organism>
<dbReference type="RefSeq" id="WP_166985524.1">
    <property type="nucleotide sequence ID" value="NZ_CP061169.1"/>
</dbReference>
<keyword evidence="1" id="KW-0812">Transmembrane</keyword>
<evidence type="ECO:0000313" key="3">
    <source>
        <dbReference type="Proteomes" id="UP000662814"/>
    </source>
</evidence>
<keyword evidence="1" id="KW-1133">Transmembrane helix</keyword>
<protein>
    <recommendedName>
        <fullName evidence="4">Peptidase</fullName>
    </recommendedName>
</protein>
<dbReference type="Proteomes" id="UP000662814">
    <property type="component" value="Chromosome"/>
</dbReference>
<reference evidence="2 3" key="1">
    <citation type="submission" date="2020-12" db="EMBL/GenBank/DDBJ databases">
        <title>Microbacterium sp. HY060.</title>
        <authorList>
            <person name="Zhou J."/>
        </authorList>
    </citation>
    <scope>NUCLEOTIDE SEQUENCE [LARGE SCALE GENOMIC DNA]</scope>
    <source>
        <strain evidence="2 3">HY60</strain>
    </source>
</reference>
<feature type="transmembrane region" description="Helical" evidence="1">
    <location>
        <begin position="26"/>
        <end position="47"/>
    </location>
</feature>
<keyword evidence="3" id="KW-1185">Reference proteome</keyword>
<keyword evidence="1" id="KW-0472">Membrane</keyword>
<accession>A0ABX6YKC1</accession>
<dbReference type="EMBL" id="CP061169">
    <property type="protein sequence ID" value="QPZ38792.1"/>
    <property type="molecule type" value="Genomic_DNA"/>
</dbReference>